<keyword evidence="5 12" id="KW-0418">Kinase</keyword>
<dbReference type="InterPro" id="IPR019741">
    <property type="entry name" value="Galactokinase_CS"/>
</dbReference>
<dbReference type="OrthoDB" id="275179at2759"/>
<dbReference type="InterPro" id="IPR013750">
    <property type="entry name" value="GHMP_kinase_C_dom"/>
</dbReference>
<evidence type="ECO:0000259" key="10">
    <source>
        <dbReference type="Pfam" id="PF08544"/>
    </source>
</evidence>
<sequence>MEKIEGLEQILQRAKDAFKAEFGDEPTIAAQAPGRVNIIGEHTDYNEGFVFPMAIPLCTVIVGKPSTTGKIRLVTSSDIDGSKTLEFDAPTETARLSQGTPKWANYMKGVIEHFPGPVSGFDASVVTTVPLGGGLSSSASLEVATCTFLENLTGKELSKVDKALLCQKAEHTFANMPCGIMDQFVSCMGVENGALLIDCRSLQPKTVMLDKVKAADNNEDIVFLVVNSNVKHQLTGSEYPQRRSDCFEAAEKLGLKSLRDATIGNLRDNREKLGEQVYQRALHVVSENERCLKAEECISNGDIEGLGRAMYQSHVSLRDLYQVSCPELDQLVDITMQVPGVYGSRMTGGGFGGCIVAAVKSSQAQTAIEEVHKKYTHKATAYIFTAKQGAGIVKI</sequence>
<proteinExistence type="inferred from homology"/>
<dbReference type="Pfam" id="PF00288">
    <property type="entry name" value="GHMP_kinases_N"/>
    <property type="match status" value="1"/>
</dbReference>
<dbReference type="GO" id="GO:0046872">
    <property type="term" value="F:metal ion binding"/>
    <property type="evidence" value="ECO:0007669"/>
    <property type="project" value="UniProtKB-KW"/>
</dbReference>
<dbReference type="PRINTS" id="PR00959">
    <property type="entry name" value="MEVGALKINASE"/>
</dbReference>
<dbReference type="Pfam" id="PF10509">
    <property type="entry name" value="GalKase_gal_bdg"/>
    <property type="match status" value="1"/>
</dbReference>
<dbReference type="GO" id="GO:0005524">
    <property type="term" value="F:ATP binding"/>
    <property type="evidence" value="ECO:0007669"/>
    <property type="project" value="UniProtKB-KW"/>
</dbReference>
<dbReference type="Gene3D" id="3.30.70.890">
    <property type="entry name" value="GHMP kinase, C-terminal domain"/>
    <property type="match status" value="1"/>
</dbReference>
<dbReference type="OMA" id="VMPCAIN"/>
<dbReference type="STRING" id="48709.A0A1D2NLM0"/>
<dbReference type="NCBIfam" id="TIGR00131">
    <property type="entry name" value="gal_kin"/>
    <property type="match status" value="1"/>
</dbReference>
<dbReference type="PRINTS" id="PR00473">
    <property type="entry name" value="GALCTOKINASE"/>
</dbReference>
<organism evidence="12 13">
    <name type="scientific">Orchesella cincta</name>
    <name type="common">Springtail</name>
    <name type="synonym">Podura cincta</name>
    <dbReference type="NCBI Taxonomy" id="48709"/>
    <lineage>
        <taxon>Eukaryota</taxon>
        <taxon>Metazoa</taxon>
        <taxon>Ecdysozoa</taxon>
        <taxon>Arthropoda</taxon>
        <taxon>Hexapoda</taxon>
        <taxon>Collembola</taxon>
        <taxon>Entomobryomorpha</taxon>
        <taxon>Entomobryoidea</taxon>
        <taxon>Orchesellidae</taxon>
        <taxon>Orchesellinae</taxon>
        <taxon>Orchesella</taxon>
    </lineage>
</organism>
<dbReference type="FunFam" id="3.30.70.890:FF:000001">
    <property type="entry name" value="Galactokinase"/>
    <property type="match status" value="1"/>
</dbReference>
<accession>A0A1D2NLM0</accession>
<evidence type="ECO:0000259" key="11">
    <source>
        <dbReference type="Pfam" id="PF10509"/>
    </source>
</evidence>
<keyword evidence="13" id="KW-1185">Reference proteome</keyword>
<dbReference type="GO" id="GO:0006012">
    <property type="term" value="P:galactose metabolic process"/>
    <property type="evidence" value="ECO:0007669"/>
    <property type="project" value="InterPro"/>
</dbReference>
<comment type="caution">
    <text evidence="12">The sequence shown here is derived from an EMBL/GenBank/DDBJ whole genome shotgun (WGS) entry which is preliminary data.</text>
</comment>
<evidence type="ECO:0000313" key="12">
    <source>
        <dbReference type="EMBL" id="ODN06164.1"/>
    </source>
</evidence>
<dbReference type="SUPFAM" id="SSF54211">
    <property type="entry name" value="Ribosomal protein S5 domain 2-like"/>
    <property type="match status" value="1"/>
</dbReference>
<dbReference type="PROSITE" id="PS00627">
    <property type="entry name" value="GHMP_KINASES_ATP"/>
    <property type="match status" value="1"/>
</dbReference>
<dbReference type="InterPro" id="IPR036554">
    <property type="entry name" value="GHMP_kinase_C_sf"/>
</dbReference>
<evidence type="ECO:0000256" key="6">
    <source>
        <dbReference type="ARBA" id="ARBA00022840"/>
    </source>
</evidence>
<dbReference type="Pfam" id="PF08544">
    <property type="entry name" value="GHMP_kinases_C"/>
    <property type="match status" value="1"/>
</dbReference>
<dbReference type="FunFam" id="3.30.230.10:FF:000040">
    <property type="entry name" value="Galactokinase 1"/>
    <property type="match status" value="1"/>
</dbReference>
<evidence type="ECO:0000256" key="2">
    <source>
        <dbReference type="ARBA" id="ARBA00022679"/>
    </source>
</evidence>
<dbReference type="InterPro" id="IPR006204">
    <property type="entry name" value="GHMP_kinase_N_dom"/>
</dbReference>
<dbReference type="PANTHER" id="PTHR10457:SF7">
    <property type="entry name" value="GALACTOKINASE-RELATED"/>
    <property type="match status" value="1"/>
</dbReference>
<dbReference type="InterPro" id="IPR000705">
    <property type="entry name" value="Galactokinase"/>
</dbReference>
<evidence type="ECO:0000256" key="1">
    <source>
        <dbReference type="ARBA" id="ARBA00006566"/>
    </source>
</evidence>
<dbReference type="InterPro" id="IPR006206">
    <property type="entry name" value="Mevalonate/galactokinase"/>
</dbReference>
<dbReference type="Proteomes" id="UP000094527">
    <property type="component" value="Unassembled WGS sequence"/>
</dbReference>
<keyword evidence="7" id="KW-0460">Magnesium</keyword>
<dbReference type="Gene3D" id="3.30.230.10">
    <property type="match status" value="1"/>
</dbReference>
<feature type="domain" description="Galactokinase N-terminal" evidence="11">
    <location>
        <begin position="17"/>
        <end position="65"/>
    </location>
</feature>
<dbReference type="GO" id="GO:0004335">
    <property type="term" value="F:galactokinase activity"/>
    <property type="evidence" value="ECO:0007669"/>
    <property type="project" value="InterPro"/>
</dbReference>
<dbReference type="InterPro" id="IPR014721">
    <property type="entry name" value="Ribsml_uS5_D2-typ_fold_subgr"/>
</dbReference>
<dbReference type="PANTHER" id="PTHR10457">
    <property type="entry name" value="MEVALONATE KINASE/GALACTOKINASE"/>
    <property type="match status" value="1"/>
</dbReference>
<dbReference type="InterPro" id="IPR020568">
    <property type="entry name" value="Ribosomal_Su5_D2-typ_SF"/>
</dbReference>
<keyword evidence="3" id="KW-0479">Metal-binding</keyword>
<keyword evidence="8" id="KW-0119">Carbohydrate metabolism</keyword>
<dbReference type="PIRSF" id="PIRSF000530">
    <property type="entry name" value="Galactokinase"/>
    <property type="match status" value="1"/>
</dbReference>
<gene>
    <name evidence="12" type="ORF">Ocin01_00584</name>
</gene>
<protein>
    <submittedName>
        <fullName evidence="12">Galactokinase</fullName>
    </submittedName>
</protein>
<evidence type="ECO:0000256" key="7">
    <source>
        <dbReference type="ARBA" id="ARBA00022842"/>
    </source>
</evidence>
<dbReference type="AlphaFoldDB" id="A0A1D2NLM0"/>
<evidence type="ECO:0000259" key="9">
    <source>
        <dbReference type="Pfam" id="PF00288"/>
    </source>
</evidence>
<dbReference type="EMBL" id="LJIJ01000010">
    <property type="protein sequence ID" value="ODN06164.1"/>
    <property type="molecule type" value="Genomic_DNA"/>
</dbReference>
<evidence type="ECO:0000256" key="4">
    <source>
        <dbReference type="ARBA" id="ARBA00022741"/>
    </source>
</evidence>
<evidence type="ECO:0000256" key="5">
    <source>
        <dbReference type="ARBA" id="ARBA00022777"/>
    </source>
</evidence>
<dbReference type="PROSITE" id="PS00106">
    <property type="entry name" value="GALACTOKINASE"/>
    <property type="match status" value="1"/>
</dbReference>
<reference evidence="12 13" key="1">
    <citation type="journal article" date="2016" name="Genome Biol. Evol.">
        <title>Gene Family Evolution Reflects Adaptation to Soil Environmental Stressors in the Genome of the Collembolan Orchesella cincta.</title>
        <authorList>
            <person name="Faddeeva-Vakhrusheva A."/>
            <person name="Derks M.F."/>
            <person name="Anvar S.Y."/>
            <person name="Agamennone V."/>
            <person name="Suring W."/>
            <person name="Smit S."/>
            <person name="van Straalen N.M."/>
            <person name="Roelofs D."/>
        </authorList>
    </citation>
    <scope>NUCLEOTIDE SEQUENCE [LARGE SCALE GENOMIC DNA]</scope>
    <source>
        <tissue evidence="12">Mixed pool</tissue>
    </source>
</reference>
<dbReference type="InterPro" id="IPR019539">
    <property type="entry name" value="GalKase_N"/>
</dbReference>
<comment type="similarity">
    <text evidence="1">Belongs to the GHMP kinase family. GalK subfamily.</text>
</comment>
<feature type="domain" description="GHMP kinase C-terminal" evidence="10">
    <location>
        <begin position="296"/>
        <end position="375"/>
    </location>
</feature>
<evidence type="ECO:0000256" key="3">
    <source>
        <dbReference type="ARBA" id="ARBA00022723"/>
    </source>
</evidence>
<dbReference type="SUPFAM" id="SSF55060">
    <property type="entry name" value="GHMP Kinase, C-terminal domain"/>
    <property type="match status" value="1"/>
</dbReference>
<evidence type="ECO:0000256" key="8">
    <source>
        <dbReference type="ARBA" id="ARBA00023277"/>
    </source>
</evidence>
<dbReference type="InterPro" id="IPR006203">
    <property type="entry name" value="GHMP_knse_ATP-bd_CS"/>
</dbReference>
<keyword evidence="4" id="KW-0547">Nucleotide-binding</keyword>
<evidence type="ECO:0000313" key="13">
    <source>
        <dbReference type="Proteomes" id="UP000094527"/>
    </source>
</evidence>
<keyword evidence="2" id="KW-0808">Transferase</keyword>
<keyword evidence="6" id="KW-0067">ATP-binding</keyword>
<feature type="domain" description="GHMP kinase N-terminal" evidence="9">
    <location>
        <begin position="105"/>
        <end position="189"/>
    </location>
</feature>
<name>A0A1D2NLM0_ORCCI</name>
<dbReference type="GO" id="GO:0005829">
    <property type="term" value="C:cytosol"/>
    <property type="evidence" value="ECO:0007669"/>
    <property type="project" value="TreeGrafter"/>
</dbReference>